<dbReference type="EMBL" id="JARBJD010000639">
    <property type="protein sequence ID" value="KAK2940636.1"/>
    <property type="molecule type" value="Genomic_DNA"/>
</dbReference>
<accession>A0ABQ9WMG3</accession>
<reference evidence="1 2" key="1">
    <citation type="journal article" date="2022" name="bioRxiv">
        <title>Genomics of Preaxostyla Flagellates Illuminates Evolutionary Transitions and the Path Towards Mitochondrial Loss.</title>
        <authorList>
            <person name="Novak L.V.F."/>
            <person name="Treitli S.C."/>
            <person name="Pyrih J."/>
            <person name="Halakuc P."/>
            <person name="Pipaliya S.V."/>
            <person name="Vacek V."/>
            <person name="Brzon O."/>
            <person name="Soukal P."/>
            <person name="Eme L."/>
            <person name="Dacks J.B."/>
            <person name="Karnkowska A."/>
            <person name="Elias M."/>
            <person name="Hampl V."/>
        </authorList>
    </citation>
    <scope>NUCLEOTIDE SEQUENCE [LARGE SCALE GENOMIC DNA]</scope>
    <source>
        <strain evidence="1">NAU3</strain>
        <tissue evidence="1">Gut</tissue>
    </source>
</reference>
<name>A0ABQ9WMG3_9EUKA</name>
<dbReference type="Proteomes" id="UP001281761">
    <property type="component" value="Unassembled WGS sequence"/>
</dbReference>
<sequence length="350" mass="38575">MSGPEATTTKDSPAPLEKQENIKTLSSFVTSKCETKEVIEWNDLIEWFVCGVIGIDSKTLSREDLVDFDWDDVLIDGFGTARISILPSNAGSSPPQSPQSFSEDISSLSLLFVALIEQLSTSNCLPPRVEQHFLSNLLPSVLLHLISHLIGTGSLVPRCGRSKIEELVHEVINYNSSSLPADIGLSDIFLTTAAYAYFVIHEIEELSFPETIVRLTGFAGEDHSLYFPNFYPMIEPKLGEIRKLFDSDLFEEAKRITSWREFLNEVASGEEVVTDSSLAPSEVPTSGVVDEWIRGIGCGLFAFIALFPNTSLLLIDSSLQTLSSSSHFKQESLQLLTILHSKLTSPPLTS</sequence>
<keyword evidence="2" id="KW-1185">Reference proteome</keyword>
<evidence type="ECO:0000313" key="1">
    <source>
        <dbReference type="EMBL" id="KAK2940636.1"/>
    </source>
</evidence>
<gene>
    <name evidence="1" type="ORF">BLNAU_24458</name>
</gene>
<evidence type="ECO:0000313" key="2">
    <source>
        <dbReference type="Proteomes" id="UP001281761"/>
    </source>
</evidence>
<protein>
    <submittedName>
        <fullName evidence="1">Uncharacterized protein</fullName>
    </submittedName>
</protein>
<organism evidence="1 2">
    <name type="scientific">Blattamonas nauphoetae</name>
    <dbReference type="NCBI Taxonomy" id="2049346"/>
    <lineage>
        <taxon>Eukaryota</taxon>
        <taxon>Metamonada</taxon>
        <taxon>Preaxostyla</taxon>
        <taxon>Oxymonadida</taxon>
        <taxon>Blattamonas</taxon>
    </lineage>
</organism>
<comment type="caution">
    <text evidence="1">The sequence shown here is derived from an EMBL/GenBank/DDBJ whole genome shotgun (WGS) entry which is preliminary data.</text>
</comment>
<proteinExistence type="predicted"/>